<dbReference type="CDD" id="cd04301">
    <property type="entry name" value="NAT_SF"/>
    <property type="match status" value="1"/>
</dbReference>
<dbReference type="Proteomes" id="UP000249081">
    <property type="component" value="Unassembled WGS sequence"/>
</dbReference>
<dbReference type="GO" id="GO:0008080">
    <property type="term" value="F:N-acetyltransferase activity"/>
    <property type="evidence" value="ECO:0007669"/>
    <property type="project" value="InterPro"/>
</dbReference>
<evidence type="ECO:0000313" key="3">
    <source>
        <dbReference type="EMBL" id="PZO43162.1"/>
    </source>
</evidence>
<organism evidence="3 4">
    <name type="scientific">Shackletoniella antarctica</name>
    <dbReference type="NCBI Taxonomy" id="268115"/>
    <lineage>
        <taxon>Bacteria</taxon>
        <taxon>Bacillati</taxon>
        <taxon>Cyanobacteriota</taxon>
        <taxon>Cyanophyceae</taxon>
        <taxon>Oculatellales</taxon>
        <taxon>Oculatellaceae</taxon>
        <taxon>Shackletoniella</taxon>
    </lineage>
</organism>
<dbReference type="EMBL" id="QBMN01000030">
    <property type="protein sequence ID" value="PZO43162.1"/>
    <property type="molecule type" value="Genomic_DNA"/>
</dbReference>
<evidence type="ECO:0000313" key="4">
    <source>
        <dbReference type="Proteomes" id="UP000249081"/>
    </source>
</evidence>
<dbReference type="Gene3D" id="3.40.630.30">
    <property type="match status" value="1"/>
</dbReference>
<dbReference type="InterPro" id="IPR050769">
    <property type="entry name" value="NAT_camello-type"/>
</dbReference>
<comment type="caution">
    <text evidence="3">The sequence shown here is derived from an EMBL/GenBank/DDBJ whole genome shotgun (WGS) entry which is preliminary data.</text>
</comment>
<dbReference type="AlphaFoldDB" id="A0A2W4WF83"/>
<feature type="domain" description="N-acetyltransferase" evidence="2">
    <location>
        <begin position="1"/>
        <end position="144"/>
    </location>
</feature>
<evidence type="ECO:0000256" key="1">
    <source>
        <dbReference type="ARBA" id="ARBA00022679"/>
    </source>
</evidence>
<reference evidence="3 4" key="2">
    <citation type="submission" date="2018-06" db="EMBL/GenBank/DDBJ databases">
        <title>Metagenomic assembly of (sub)arctic Cyanobacteria and their associated microbiome from non-axenic cultures.</title>
        <authorList>
            <person name="Baurain D."/>
        </authorList>
    </citation>
    <scope>NUCLEOTIDE SEQUENCE [LARGE SCALE GENOMIC DNA]</scope>
    <source>
        <strain evidence="3">ULC041bin1</strain>
    </source>
</reference>
<dbReference type="PROSITE" id="PS51186">
    <property type="entry name" value="GNAT"/>
    <property type="match status" value="1"/>
</dbReference>
<keyword evidence="1 3" id="KW-0808">Transferase</keyword>
<name>A0A2W4WF83_9CYAN</name>
<accession>A0A2W4WF83</accession>
<dbReference type="PANTHER" id="PTHR13947">
    <property type="entry name" value="GNAT FAMILY N-ACETYLTRANSFERASE"/>
    <property type="match status" value="1"/>
</dbReference>
<protein>
    <submittedName>
        <fullName evidence="3">N-acetyltransferase</fullName>
    </submittedName>
</protein>
<dbReference type="PANTHER" id="PTHR13947:SF37">
    <property type="entry name" value="LD18367P"/>
    <property type="match status" value="1"/>
</dbReference>
<dbReference type="InterPro" id="IPR000182">
    <property type="entry name" value="GNAT_dom"/>
</dbReference>
<dbReference type="Pfam" id="PF00583">
    <property type="entry name" value="Acetyltransf_1"/>
    <property type="match status" value="1"/>
</dbReference>
<reference evidence="4" key="1">
    <citation type="submission" date="2018-04" db="EMBL/GenBank/DDBJ databases">
        <authorList>
            <person name="Cornet L."/>
        </authorList>
    </citation>
    <scope>NUCLEOTIDE SEQUENCE [LARGE SCALE GENOMIC DNA]</scope>
</reference>
<evidence type="ECO:0000259" key="2">
    <source>
        <dbReference type="PROSITE" id="PS51186"/>
    </source>
</evidence>
<gene>
    <name evidence="3" type="ORF">DCF17_06160</name>
</gene>
<dbReference type="InterPro" id="IPR016181">
    <property type="entry name" value="Acyl_CoA_acyltransferase"/>
</dbReference>
<sequence length="180" mass="19750">MQVRDLTPAEWPWSLLLDADPCRELIDAYLHQSTVMGLMEGDAAIAPEGRSLTIAVIVLLQRDQQVVEVMNIAVAPVHQGKKLGKLLLAAAIERSRQQGTKRMIVGTGNSGIAQLAFYQKMGFRLEAIDRGYFVRTYPEPIFENGIWCRDGQRLAQRAIASCSPKICSGDLHETGAGSPS</sequence>
<proteinExistence type="predicted"/>
<dbReference type="SUPFAM" id="SSF55729">
    <property type="entry name" value="Acyl-CoA N-acyltransferases (Nat)"/>
    <property type="match status" value="1"/>
</dbReference>